<keyword evidence="5" id="KW-1185">Reference proteome</keyword>
<evidence type="ECO:0000313" key="5">
    <source>
        <dbReference type="Proteomes" id="UP000291189"/>
    </source>
</evidence>
<feature type="region of interest" description="Disordered" evidence="1">
    <location>
        <begin position="65"/>
        <end position="96"/>
    </location>
</feature>
<feature type="domain" description="DUF1707" evidence="3">
    <location>
        <begin position="6"/>
        <end position="58"/>
    </location>
</feature>
<keyword evidence="2" id="KW-1133">Transmembrane helix</keyword>
<keyword evidence="2" id="KW-0472">Membrane</keyword>
<keyword evidence="2" id="KW-0812">Transmembrane</keyword>
<dbReference type="AlphaFoldDB" id="A0A4Q5J154"/>
<dbReference type="RefSeq" id="WP_129987025.1">
    <property type="nucleotide sequence ID" value="NZ_SDPU01000021.1"/>
</dbReference>
<evidence type="ECO:0000313" key="4">
    <source>
        <dbReference type="EMBL" id="RYU12250.1"/>
    </source>
</evidence>
<name>A0A4Q5J154_9ACTN</name>
<dbReference type="InterPro" id="IPR012551">
    <property type="entry name" value="DUF1707_SHOCT-like"/>
</dbReference>
<sequence length="158" mass="16703">MTAGEMRIGDKEREGAVNALGEHYAAGRLTKEEYDERAAVAYTAKTESSLRPLFTDLPGPHPFAVAASSAGARSRPSGPGSWAAGPPFTGPGTTRGPQRGFRMPFLPLVLVLVGLAILLNAPWLVFIGLGALFFARAHRRHHGGTSAWHGGCGTGRTR</sequence>
<dbReference type="EMBL" id="SDPU01000021">
    <property type="protein sequence ID" value="RYU12250.1"/>
    <property type="molecule type" value="Genomic_DNA"/>
</dbReference>
<dbReference type="OrthoDB" id="3534574at2"/>
<evidence type="ECO:0000259" key="3">
    <source>
        <dbReference type="Pfam" id="PF08044"/>
    </source>
</evidence>
<accession>A0A4Q5J154</accession>
<feature type="transmembrane region" description="Helical" evidence="2">
    <location>
        <begin position="105"/>
        <end position="134"/>
    </location>
</feature>
<reference evidence="4 5" key="1">
    <citation type="submission" date="2019-01" db="EMBL/GenBank/DDBJ databases">
        <title>Nocardioides guangzhouensis sp. nov., an actinobacterium isolated from soil.</title>
        <authorList>
            <person name="Fu Y."/>
            <person name="Cai Y."/>
            <person name="Lin Z."/>
            <person name="Chen P."/>
        </authorList>
    </citation>
    <scope>NUCLEOTIDE SEQUENCE [LARGE SCALE GENOMIC DNA]</scope>
    <source>
        <strain evidence="4 5">NBRC 105384</strain>
    </source>
</reference>
<evidence type="ECO:0000256" key="2">
    <source>
        <dbReference type="SAM" id="Phobius"/>
    </source>
</evidence>
<organism evidence="4 5">
    <name type="scientific">Nocardioides iriomotensis</name>
    <dbReference type="NCBI Taxonomy" id="715784"/>
    <lineage>
        <taxon>Bacteria</taxon>
        <taxon>Bacillati</taxon>
        <taxon>Actinomycetota</taxon>
        <taxon>Actinomycetes</taxon>
        <taxon>Propionibacteriales</taxon>
        <taxon>Nocardioidaceae</taxon>
        <taxon>Nocardioides</taxon>
    </lineage>
</organism>
<dbReference type="Pfam" id="PF08044">
    <property type="entry name" value="DUF1707"/>
    <property type="match status" value="1"/>
</dbReference>
<comment type="caution">
    <text evidence="4">The sequence shown here is derived from an EMBL/GenBank/DDBJ whole genome shotgun (WGS) entry which is preliminary data.</text>
</comment>
<feature type="compositionally biased region" description="Low complexity" evidence="1">
    <location>
        <begin position="66"/>
        <end position="96"/>
    </location>
</feature>
<protein>
    <submittedName>
        <fullName evidence="4">DUF1707 domain-containing protein</fullName>
    </submittedName>
</protein>
<dbReference type="Proteomes" id="UP000291189">
    <property type="component" value="Unassembled WGS sequence"/>
</dbReference>
<evidence type="ECO:0000256" key="1">
    <source>
        <dbReference type="SAM" id="MobiDB-lite"/>
    </source>
</evidence>
<proteinExistence type="predicted"/>
<gene>
    <name evidence="4" type="ORF">ETU37_09500</name>
</gene>